<feature type="transmembrane region" description="Helical" evidence="1">
    <location>
        <begin position="47"/>
        <end position="67"/>
    </location>
</feature>
<name>A0A3A4A7Q3_9ACTN</name>
<dbReference type="Gene3D" id="2.160.20.80">
    <property type="entry name" value="E3 ubiquitin-protein ligase SopA"/>
    <property type="match status" value="1"/>
</dbReference>
<dbReference type="Proteomes" id="UP000265768">
    <property type="component" value="Unassembled WGS sequence"/>
</dbReference>
<reference evidence="2 3" key="1">
    <citation type="submission" date="2018-09" db="EMBL/GenBank/DDBJ databases">
        <title>YIM 75507 draft genome.</title>
        <authorList>
            <person name="Tang S."/>
            <person name="Feng Y."/>
        </authorList>
    </citation>
    <scope>NUCLEOTIDE SEQUENCE [LARGE SCALE GENOMIC DNA]</scope>
    <source>
        <strain evidence="2 3">YIM 75507</strain>
    </source>
</reference>
<keyword evidence="1" id="KW-1133">Transmembrane helix</keyword>
<protein>
    <submittedName>
        <fullName evidence="2">Pentapeptide repeat-containing protein</fullName>
    </submittedName>
</protein>
<keyword evidence="3" id="KW-1185">Reference proteome</keyword>
<keyword evidence="1" id="KW-0812">Transmembrane</keyword>
<organism evidence="2 3">
    <name type="scientific">Bailinhaonella thermotolerans</name>
    <dbReference type="NCBI Taxonomy" id="1070861"/>
    <lineage>
        <taxon>Bacteria</taxon>
        <taxon>Bacillati</taxon>
        <taxon>Actinomycetota</taxon>
        <taxon>Actinomycetes</taxon>
        <taxon>Streptosporangiales</taxon>
        <taxon>Streptosporangiaceae</taxon>
        <taxon>Bailinhaonella</taxon>
    </lineage>
</organism>
<gene>
    <name evidence="2" type="ORF">D5H75_36150</name>
</gene>
<accession>A0A3A4A7Q3</accession>
<proteinExistence type="predicted"/>
<evidence type="ECO:0000313" key="2">
    <source>
        <dbReference type="EMBL" id="RJL22037.1"/>
    </source>
</evidence>
<evidence type="ECO:0000256" key="1">
    <source>
        <dbReference type="SAM" id="Phobius"/>
    </source>
</evidence>
<comment type="caution">
    <text evidence="2">The sequence shown here is derived from an EMBL/GenBank/DDBJ whole genome shotgun (WGS) entry which is preliminary data.</text>
</comment>
<keyword evidence="1" id="KW-0472">Membrane</keyword>
<evidence type="ECO:0000313" key="3">
    <source>
        <dbReference type="Proteomes" id="UP000265768"/>
    </source>
</evidence>
<feature type="transmembrane region" description="Helical" evidence="1">
    <location>
        <begin position="7"/>
        <end position="27"/>
    </location>
</feature>
<dbReference type="EMBL" id="QZEY01000023">
    <property type="protein sequence ID" value="RJL22037.1"/>
    <property type="molecule type" value="Genomic_DNA"/>
</dbReference>
<dbReference type="AlphaFoldDB" id="A0A3A4A7Q3"/>
<sequence>MQPIRQALTITLIGSLAGTALLGWLALRLLPIDPAKPDSVRNALDGIKIVLALVAGVGGVVALVVAYRRQRGQERADAREQSKLFHERFAKAAEQLGHAEPTVKLAAVHALAALADDAVEMRQTCIDVLCAFLRMPYPPPPPEDAEGTDVEQARLAYAALREVRHTIIRLITAHLQADVPAAKSWQGHDFDFTGAVFDGGTFDAAQFSDSTVIFVHAQFSVGEVTFHGAQFSGGMISFGRAEFSGGMVSFGSARFSGGTVHFSEAGFSGGMVSFGGAEFSGGTVHFSEARFSGSRVSFGRADFSGGTVSFGSAQFSGGEVSFHAAKLSGSRVSFSITLFSGAEFSFRRALFSAGEVSFNNALFSGDEITFSGAQFSGGEVTFNGTQFYRGEITFQGARLSGSRVSFSSAHFIGGQVDLSAPGAWTVPPVGLPDRPPAGLLLPEAGPPAAAAT</sequence>